<dbReference type="InterPro" id="IPR007848">
    <property type="entry name" value="Small_mtfrase_dom"/>
</dbReference>
<comment type="caution">
    <text evidence="6">The sequence shown here is derived from an EMBL/GenBank/DDBJ whole genome shotgun (WGS) entry which is preliminary data.</text>
</comment>
<keyword evidence="7" id="KW-1185">Reference proteome</keyword>
<dbReference type="Proteomes" id="UP001141327">
    <property type="component" value="Unassembled WGS sequence"/>
</dbReference>
<dbReference type="SUPFAM" id="SSF53335">
    <property type="entry name" value="S-adenosyl-L-methionine-dependent methyltransferases"/>
    <property type="match status" value="1"/>
</dbReference>
<name>A0ABQ8UUA9_9EUKA</name>
<dbReference type="PANTHER" id="PTHR45875">
    <property type="entry name" value="METHYLTRANSFERASE N6AMT1"/>
    <property type="match status" value="1"/>
</dbReference>
<dbReference type="GO" id="GO:0032259">
    <property type="term" value="P:methylation"/>
    <property type="evidence" value="ECO:0007669"/>
    <property type="project" value="UniProtKB-KW"/>
</dbReference>
<feature type="domain" description="Methyltransferase small" evidence="5">
    <location>
        <begin position="17"/>
        <end position="115"/>
    </location>
</feature>
<dbReference type="CDD" id="cd02440">
    <property type="entry name" value="AdoMet_MTases"/>
    <property type="match status" value="1"/>
</dbReference>
<sequence length="215" mass="23395">MMDALCKEHSYIESIQPRVIAEIGCGSGVVISFLAKYFHGVQCFCTDINSDAVRLAMQTAAMNGVSLEAAQADMLGPFESRLHHGIDVLVFNPPYVPTEDAECHASQVTVTPAAKSRPRGEGIVAATWAGGEDGMQVTRRFLGLLDHFLTSHGLAYVVLMRENNPRQVAADLKRLGFVCSIVMKRFSSLEHLYIMRIRRDPSPAAAPPLQGPAPS</sequence>
<reference evidence="6" key="1">
    <citation type="journal article" date="2022" name="bioRxiv">
        <title>Genomics of Preaxostyla Flagellates Illuminates Evolutionary Transitions and the Path Towards Mitochondrial Loss.</title>
        <authorList>
            <person name="Novak L.V.F."/>
            <person name="Treitli S.C."/>
            <person name="Pyrih J."/>
            <person name="Halakuc P."/>
            <person name="Pipaliya S.V."/>
            <person name="Vacek V."/>
            <person name="Brzon O."/>
            <person name="Soukal P."/>
            <person name="Eme L."/>
            <person name="Dacks J.B."/>
            <person name="Karnkowska A."/>
            <person name="Elias M."/>
            <person name="Hampl V."/>
        </authorList>
    </citation>
    <scope>NUCLEOTIDE SEQUENCE</scope>
    <source>
        <strain evidence="6">RCP-MX</strain>
    </source>
</reference>
<dbReference type="GO" id="GO:0008168">
    <property type="term" value="F:methyltransferase activity"/>
    <property type="evidence" value="ECO:0007669"/>
    <property type="project" value="UniProtKB-KW"/>
</dbReference>
<gene>
    <name evidence="6" type="ORF">PAPYR_1306</name>
</gene>
<organism evidence="6 7">
    <name type="scientific">Paratrimastix pyriformis</name>
    <dbReference type="NCBI Taxonomy" id="342808"/>
    <lineage>
        <taxon>Eukaryota</taxon>
        <taxon>Metamonada</taxon>
        <taxon>Preaxostyla</taxon>
        <taxon>Paratrimastigidae</taxon>
        <taxon>Paratrimastix</taxon>
    </lineage>
</organism>
<dbReference type="InterPro" id="IPR002052">
    <property type="entry name" value="DNA_methylase_N6_adenine_CS"/>
</dbReference>
<evidence type="ECO:0000256" key="1">
    <source>
        <dbReference type="ARBA" id="ARBA00006149"/>
    </source>
</evidence>
<dbReference type="Pfam" id="PF05175">
    <property type="entry name" value="MTS"/>
    <property type="match status" value="1"/>
</dbReference>
<evidence type="ECO:0000256" key="4">
    <source>
        <dbReference type="ARBA" id="ARBA00022691"/>
    </source>
</evidence>
<evidence type="ECO:0000256" key="3">
    <source>
        <dbReference type="ARBA" id="ARBA00022679"/>
    </source>
</evidence>
<keyword evidence="4" id="KW-0949">S-adenosyl-L-methionine</keyword>
<evidence type="ECO:0000313" key="6">
    <source>
        <dbReference type="EMBL" id="KAJ4462127.1"/>
    </source>
</evidence>
<keyword evidence="2 6" id="KW-0489">Methyltransferase</keyword>
<dbReference type="Gene3D" id="3.40.50.150">
    <property type="entry name" value="Vaccinia Virus protein VP39"/>
    <property type="match status" value="1"/>
</dbReference>
<comment type="similarity">
    <text evidence="1">Belongs to the eukaryotic/archaeal PrmC-related family.</text>
</comment>
<keyword evidence="3" id="KW-0808">Transferase</keyword>
<dbReference type="InterPro" id="IPR029063">
    <property type="entry name" value="SAM-dependent_MTases_sf"/>
</dbReference>
<protein>
    <submittedName>
        <fullName evidence="6">S-adenosyl-L-methionine-dependent methyltransferase</fullName>
    </submittedName>
</protein>
<accession>A0ABQ8UUA9</accession>
<dbReference type="PROSITE" id="PS00092">
    <property type="entry name" value="N6_MTASE"/>
    <property type="match status" value="1"/>
</dbReference>
<proteinExistence type="inferred from homology"/>
<evidence type="ECO:0000313" key="7">
    <source>
        <dbReference type="Proteomes" id="UP001141327"/>
    </source>
</evidence>
<evidence type="ECO:0000256" key="2">
    <source>
        <dbReference type="ARBA" id="ARBA00022603"/>
    </source>
</evidence>
<evidence type="ECO:0000259" key="5">
    <source>
        <dbReference type="Pfam" id="PF05175"/>
    </source>
</evidence>
<dbReference type="EMBL" id="JAPMOS010000004">
    <property type="protein sequence ID" value="KAJ4462127.1"/>
    <property type="molecule type" value="Genomic_DNA"/>
</dbReference>
<dbReference type="InterPro" id="IPR052190">
    <property type="entry name" value="Euk-Arch_PrmC-MTase"/>
</dbReference>
<dbReference type="PANTHER" id="PTHR45875:SF1">
    <property type="entry name" value="METHYLTRANSFERASE N6AMT1"/>
    <property type="match status" value="1"/>
</dbReference>